<dbReference type="STRING" id="436010.A0A166B3V6"/>
<organism evidence="1 2">
    <name type="scientific">Athelia psychrophila</name>
    <dbReference type="NCBI Taxonomy" id="1759441"/>
    <lineage>
        <taxon>Eukaryota</taxon>
        <taxon>Fungi</taxon>
        <taxon>Dikarya</taxon>
        <taxon>Basidiomycota</taxon>
        <taxon>Agaricomycotina</taxon>
        <taxon>Agaricomycetes</taxon>
        <taxon>Agaricomycetidae</taxon>
        <taxon>Atheliales</taxon>
        <taxon>Atheliaceae</taxon>
        <taxon>Athelia</taxon>
    </lineage>
</organism>
<evidence type="ECO:0000313" key="2">
    <source>
        <dbReference type="Proteomes" id="UP000076532"/>
    </source>
</evidence>
<dbReference type="OrthoDB" id="192832at2759"/>
<dbReference type="EMBL" id="KV417650">
    <property type="protein sequence ID" value="KZP12246.1"/>
    <property type="molecule type" value="Genomic_DNA"/>
</dbReference>
<sequence>MDLRTSLWYDDKEATGDNSLQSPGWSETMWRPSSCVDALNIGCDIRLGNLTLDRQWDCSVEISLDATRVTATNPRGRGSTWTTDSLLPQYGGGGVFAAQFDSNWIRSIYHIDTYLGVQKLVLNITFCGDWAGVPVIYHDRYASSGTVGVCHGNNVIEAGNPQYGDAYCELNYIKVYSLEGASLLSSSSQNYLSPSSGISTGAALTSATSTAVASATA</sequence>
<reference evidence="1 2" key="1">
    <citation type="journal article" date="2016" name="Mol. Biol. Evol.">
        <title>Comparative Genomics of Early-Diverging Mushroom-Forming Fungi Provides Insights into the Origins of Lignocellulose Decay Capabilities.</title>
        <authorList>
            <person name="Nagy L.G."/>
            <person name="Riley R."/>
            <person name="Tritt A."/>
            <person name="Adam C."/>
            <person name="Daum C."/>
            <person name="Floudas D."/>
            <person name="Sun H."/>
            <person name="Yadav J.S."/>
            <person name="Pangilinan J."/>
            <person name="Larsson K.H."/>
            <person name="Matsuura K."/>
            <person name="Barry K."/>
            <person name="Labutti K."/>
            <person name="Kuo R."/>
            <person name="Ohm R.A."/>
            <person name="Bhattacharya S.S."/>
            <person name="Shirouzu T."/>
            <person name="Yoshinaga Y."/>
            <person name="Martin F.M."/>
            <person name="Grigoriev I.V."/>
            <person name="Hibbett D.S."/>
        </authorList>
    </citation>
    <scope>NUCLEOTIDE SEQUENCE [LARGE SCALE GENOMIC DNA]</scope>
    <source>
        <strain evidence="1 2">CBS 109695</strain>
    </source>
</reference>
<gene>
    <name evidence="1" type="ORF">FIBSPDRAFT_898349</name>
</gene>
<dbReference type="GO" id="GO:0016787">
    <property type="term" value="F:hydrolase activity"/>
    <property type="evidence" value="ECO:0007669"/>
    <property type="project" value="UniProtKB-KW"/>
</dbReference>
<dbReference type="Pfam" id="PF26113">
    <property type="entry name" value="GH16_XgeA"/>
    <property type="match status" value="1"/>
</dbReference>
<name>A0A166B3V6_9AGAM</name>
<keyword evidence="1" id="KW-0378">Hydrolase</keyword>
<dbReference type="Gene3D" id="2.60.120.200">
    <property type="match status" value="1"/>
</dbReference>
<accession>A0A166B3V6</accession>
<protein>
    <submittedName>
        <fullName evidence="1">Glycoside hydrolase family 16 protein</fullName>
    </submittedName>
</protein>
<evidence type="ECO:0000313" key="1">
    <source>
        <dbReference type="EMBL" id="KZP12246.1"/>
    </source>
</evidence>
<dbReference type="Proteomes" id="UP000076532">
    <property type="component" value="Unassembled WGS sequence"/>
</dbReference>
<keyword evidence="2" id="KW-1185">Reference proteome</keyword>
<dbReference type="AlphaFoldDB" id="A0A166B3V6"/>
<proteinExistence type="predicted"/>